<evidence type="ECO:0000313" key="2">
    <source>
        <dbReference type="EMBL" id="RHZ82309.1"/>
    </source>
</evidence>
<accession>A0A397J1Y8</accession>
<name>A0A397J1Y8_9GLOM</name>
<evidence type="ECO:0000313" key="3">
    <source>
        <dbReference type="Proteomes" id="UP000266861"/>
    </source>
</evidence>
<organism evidence="2 3">
    <name type="scientific">Diversispora epigaea</name>
    <dbReference type="NCBI Taxonomy" id="1348612"/>
    <lineage>
        <taxon>Eukaryota</taxon>
        <taxon>Fungi</taxon>
        <taxon>Fungi incertae sedis</taxon>
        <taxon>Mucoromycota</taxon>
        <taxon>Glomeromycotina</taxon>
        <taxon>Glomeromycetes</taxon>
        <taxon>Diversisporales</taxon>
        <taxon>Diversisporaceae</taxon>
        <taxon>Diversispora</taxon>
    </lineage>
</organism>
<gene>
    <name evidence="2" type="ORF">Glove_109g322</name>
</gene>
<keyword evidence="1" id="KW-0472">Membrane</keyword>
<feature type="transmembrane region" description="Helical" evidence="1">
    <location>
        <begin position="77"/>
        <end position="97"/>
    </location>
</feature>
<keyword evidence="1" id="KW-0812">Transmembrane</keyword>
<dbReference type="AlphaFoldDB" id="A0A397J1Y8"/>
<dbReference type="EMBL" id="PQFF01000102">
    <property type="protein sequence ID" value="RHZ82309.1"/>
    <property type="molecule type" value="Genomic_DNA"/>
</dbReference>
<protein>
    <submittedName>
        <fullName evidence="2">Uncharacterized protein</fullName>
    </submittedName>
</protein>
<keyword evidence="3" id="KW-1185">Reference proteome</keyword>
<comment type="caution">
    <text evidence="2">The sequence shown here is derived from an EMBL/GenBank/DDBJ whole genome shotgun (WGS) entry which is preliminary data.</text>
</comment>
<reference evidence="2 3" key="1">
    <citation type="submission" date="2018-08" db="EMBL/GenBank/DDBJ databases">
        <title>Genome and evolution of the arbuscular mycorrhizal fungus Diversispora epigaea (formerly Glomus versiforme) and its bacterial endosymbionts.</title>
        <authorList>
            <person name="Sun X."/>
            <person name="Fei Z."/>
            <person name="Harrison M."/>
        </authorList>
    </citation>
    <scope>NUCLEOTIDE SEQUENCE [LARGE SCALE GENOMIC DNA]</scope>
    <source>
        <strain evidence="2 3">IT104</strain>
    </source>
</reference>
<proteinExistence type="predicted"/>
<dbReference type="Proteomes" id="UP000266861">
    <property type="component" value="Unassembled WGS sequence"/>
</dbReference>
<evidence type="ECO:0000256" key="1">
    <source>
        <dbReference type="SAM" id="Phobius"/>
    </source>
</evidence>
<dbReference type="OrthoDB" id="2444120at2759"/>
<sequence length="101" mass="11504">MSSVIEISAEGSKVREIKNIKGGGYKSYCKTRWTTACECIERILRLEQVLKEAKSLPLANIAGVLFDYRAFVLQYSVYNPVLVFTALVMWLQLFDILNSNH</sequence>
<keyword evidence="1" id="KW-1133">Transmembrane helix</keyword>